<organism evidence="1 2">
    <name type="scientific">Acaryochloris marina (strain MBIC 11017)</name>
    <dbReference type="NCBI Taxonomy" id="329726"/>
    <lineage>
        <taxon>Bacteria</taxon>
        <taxon>Bacillati</taxon>
        <taxon>Cyanobacteriota</taxon>
        <taxon>Cyanophyceae</taxon>
        <taxon>Acaryochloridales</taxon>
        <taxon>Acaryochloridaceae</taxon>
        <taxon>Acaryochloris</taxon>
    </lineage>
</organism>
<dbReference type="AlphaFoldDB" id="A8ZQI0"/>
<keyword evidence="1" id="KW-0614">Plasmid</keyword>
<evidence type="ECO:0000313" key="1">
    <source>
        <dbReference type="EMBL" id="ABW33266.1"/>
    </source>
</evidence>
<reference evidence="1 2" key="1">
    <citation type="journal article" date="2008" name="Proc. Natl. Acad. Sci. U.S.A.">
        <title>Niche adaptation and genome expansion in the chlorophyll d-producing cyanobacterium Acaryochloris marina.</title>
        <authorList>
            <person name="Swingley W.D."/>
            <person name="Chen M."/>
            <person name="Cheung P.C."/>
            <person name="Conrad A.L."/>
            <person name="Dejesa L.C."/>
            <person name="Hao J."/>
            <person name="Honchak B.M."/>
            <person name="Karbach L.E."/>
            <person name="Kurdoglu A."/>
            <person name="Lahiri S."/>
            <person name="Mastrian S.D."/>
            <person name="Miyashita H."/>
            <person name="Page L."/>
            <person name="Ramakrishna P."/>
            <person name="Satoh S."/>
            <person name="Sattley W.M."/>
            <person name="Shimada Y."/>
            <person name="Taylor H.L."/>
            <person name="Tomo T."/>
            <person name="Tsuchiya T."/>
            <person name="Wang Z.T."/>
            <person name="Raymond J."/>
            <person name="Mimuro M."/>
            <person name="Blankenship R.E."/>
            <person name="Touchman J.W."/>
        </authorList>
    </citation>
    <scope>NUCLEOTIDE SEQUENCE [LARGE SCALE GENOMIC DNA]</scope>
    <source>
        <strain evidence="2">MBIC 11017</strain>
        <plasmid evidence="2">Plasmid pREB7</plasmid>
    </source>
</reference>
<dbReference type="EMBL" id="CP000844">
    <property type="protein sequence ID" value="ABW33266.1"/>
    <property type="molecule type" value="Genomic_DNA"/>
</dbReference>
<gene>
    <name evidence="1" type="ordered locus">AM1_G0086</name>
</gene>
<evidence type="ECO:0000313" key="2">
    <source>
        <dbReference type="Proteomes" id="UP000000268"/>
    </source>
</evidence>
<proteinExistence type="predicted"/>
<keyword evidence="2" id="KW-1185">Reference proteome</keyword>
<sequence>MACNATKLTHYVTPQKTFSPYAVLKKSELALNPKVTGSNITKRKHLQLSISQQ</sequence>
<accession>A8ZQI0</accession>
<name>A8ZQI0_ACAM1</name>
<protein>
    <submittedName>
        <fullName evidence="1">Uncharacterized protein</fullName>
    </submittedName>
</protein>
<geneLocation type="plasmid" evidence="1 2">
    <name>pREB7</name>
</geneLocation>
<dbReference type="Proteomes" id="UP000000268">
    <property type="component" value="Plasmid pREB7"/>
</dbReference>
<dbReference type="KEGG" id="amr:AM1_G0086"/>
<dbReference type="HOGENOM" id="CLU_3057379_0_0_3"/>